<sequence length="226" mass="24543">MASYRFVVSVDAGGGPCVDKMRAELQKDTGTSTTSGVGSSTVPIGASAMVSRSRGSEEKAMTASGGSSGSTSSGSSSCNPICISDDSDDQNWDDGPLAALVDRATDTRHSVRLTAEQSRVMVQMTKMRSTLETHVQDELCKRNSTGASNKRKRDSLFQSINALKGTGDYDHRFIDCMHTLREYGNAAVHARYHALPSYEQCTVAVVDYLEYQKQHSRKKRRRTAAS</sequence>
<keyword evidence="3" id="KW-1185">Reference proteome</keyword>
<evidence type="ECO:0000313" key="2">
    <source>
        <dbReference type="EMBL" id="CAB9512803.1"/>
    </source>
</evidence>
<dbReference type="AlphaFoldDB" id="A0A9N8HJJ4"/>
<dbReference type="EMBL" id="CAICTM010000554">
    <property type="protein sequence ID" value="CAB9512803.1"/>
    <property type="molecule type" value="Genomic_DNA"/>
</dbReference>
<evidence type="ECO:0000313" key="3">
    <source>
        <dbReference type="Proteomes" id="UP001153069"/>
    </source>
</evidence>
<dbReference type="Proteomes" id="UP001153069">
    <property type="component" value="Unassembled WGS sequence"/>
</dbReference>
<evidence type="ECO:0000256" key="1">
    <source>
        <dbReference type="SAM" id="MobiDB-lite"/>
    </source>
</evidence>
<name>A0A9N8HJJ4_9STRA</name>
<reference evidence="2" key="1">
    <citation type="submission" date="2020-06" db="EMBL/GenBank/DDBJ databases">
        <authorList>
            <consortium name="Plant Systems Biology data submission"/>
        </authorList>
    </citation>
    <scope>NUCLEOTIDE SEQUENCE</scope>
    <source>
        <strain evidence="2">D6</strain>
    </source>
</reference>
<accession>A0A9N8HJJ4</accession>
<protein>
    <submittedName>
        <fullName evidence="2">Uncharacterized protein</fullName>
    </submittedName>
</protein>
<comment type="caution">
    <text evidence="2">The sequence shown here is derived from an EMBL/GenBank/DDBJ whole genome shotgun (WGS) entry which is preliminary data.</text>
</comment>
<organism evidence="2 3">
    <name type="scientific">Seminavis robusta</name>
    <dbReference type="NCBI Taxonomy" id="568900"/>
    <lineage>
        <taxon>Eukaryota</taxon>
        <taxon>Sar</taxon>
        <taxon>Stramenopiles</taxon>
        <taxon>Ochrophyta</taxon>
        <taxon>Bacillariophyta</taxon>
        <taxon>Bacillariophyceae</taxon>
        <taxon>Bacillariophycidae</taxon>
        <taxon>Naviculales</taxon>
        <taxon>Naviculaceae</taxon>
        <taxon>Seminavis</taxon>
    </lineage>
</organism>
<proteinExistence type="predicted"/>
<gene>
    <name evidence="2" type="ORF">SEMRO_555_G165800.1</name>
</gene>
<feature type="region of interest" description="Disordered" evidence="1">
    <location>
        <begin position="27"/>
        <end position="82"/>
    </location>
</feature>
<feature type="compositionally biased region" description="Low complexity" evidence="1">
    <location>
        <begin position="29"/>
        <end position="42"/>
    </location>
</feature>